<name>A0A3S4YCR7_9CORY</name>
<gene>
    <name evidence="2" type="ORF">NCTC10254_00395</name>
</gene>
<evidence type="ECO:0000259" key="1">
    <source>
        <dbReference type="Pfam" id="PF13276"/>
    </source>
</evidence>
<dbReference type="GeneID" id="84573161"/>
<dbReference type="GO" id="GO:0006313">
    <property type="term" value="P:DNA transposition"/>
    <property type="evidence" value="ECO:0007669"/>
    <property type="project" value="InterPro"/>
</dbReference>
<evidence type="ECO:0000313" key="3">
    <source>
        <dbReference type="Proteomes" id="UP000249886"/>
    </source>
</evidence>
<dbReference type="RefSeq" id="WP_005524599.1">
    <property type="nucleotide sequence ID" value="NZ_CAJPQJ010000008.1"/>
</dbReference>
<dbReference type="SUPFAM" id="SSF46689">
    <property type="entry name" value="Homeodomain-like"/>
    <property type="match status" value="1"/>
</dbReference>
<feature type="domain" description="HTH-like" evidence="1">
    <location>
        <begin position="146"/>
        <end position="198"/>
    </location>
</feature>
<dbReference type="Pfam" id="PF13276">
    <property type="entry name" value="HTH_21"/>
    <property type="match status" value="1"/>
</dbReference>
<dbReference type="Proteomes" id="UP000249886">
    <property type="component" value="Unassembled WGS sequence"/>
</dbReference>
<comment type="caution">
    <text evidence="2">The sequence shown here is derived from an EMBL/GenBank/DDBJ whole genome shotgun (WGS) entry which is preliminary data.</text>
</comment>
<dbReference type="EMBL" id="UARK01000001">
    <property type="protein sequence ID" value="SPW24031.1"/>
    <property type="molecule type" value="Genomic_DNA"/>
</dbReference>
<protein>
    <submittedName>
        <fullName evidence="2">Transposase</fullName>
    </submittedName>
</protein>
<accession>A0A3S4YCR7</accession>
<dbReference type="GO" id="GO:0004803">
    <property type="term" value="F:transposase activity"/>
    <property type="evidence" value="ECO:0007669"/>
    <property type="project" value="InterPro"/>
</dbReference>
<dbReference type="Gene3D" id="1.10.10.10">
    <property type="entry name" value="Winged helix-like DNA-binding domain superfamily/Winged helix DNA-binding domain"/>
    <property type="match status" value="1"/>
</dbReference>
<dbReference type="GO" id="GO:0003677">
    <property type="term" value="F:DNA binding"/>
    <property type="evidence" value="ECO:0007669"/>
    <property type="project" value="InterPro"/>
</dbReference>
<dbReference type="InterPro" id="IPR036388">
    <property type="entry name" value="WH-like_DNA-bd_sf"/>
</dbReference>
<reference evidence="2 3" key="1">
    <citation type="submission" date="2018-06" db="EMBL/GenBank/DDBJ databases">
        <authorList>
            <consortium name="Pathogen Informatics"/>
            <person name="Doyle S."/>
        </authorList>
    </citation>
    <scope>NUCLEOTIDE SEQUENCE [LARGE SCALE GENOMIC DNA]</scope>
    <source>
        <strain evidence="2 3">NCTC10254</strain>
    </source>
</reference>
<dbReference type="InterPro" id="IPR009057">
    <property type="entry name" value="Homeodomain-like_sf"/>
</dbReference>
<sequence length="204" mass="24101">MANKHYDWRFRKRSARMVLDTGRPISAVAKEVGVNPMTLSRWVKIQSELDSRDSRAAARAQKIKERRLARQQRNEDLDKQFLAVMKKNLPDHATKSEKFDLMEQERGNFDLSRMARLLGVTKGGFYKHIEEPRRENRLKQQRLNDKLDLFVYQIWLDSNEVFGAARIAAQLMQQYHWEVKINEVRRSMHRLGIRGKTNSPHISK</sequence>
<dbReference type="InterPro" id="IPR002514">
    <property type="entry name" value="Transposase_8"/>
</dbReference>
<organism evidence="2 3">
    <name type="scientific">Corynebacterium matruchotii</name>
    <dbReference type="NCBI Taxonomy" id="43768"/>
    <lineage>
        <taxon>Bacteria</taxon>
        <taxon>Bacillati</taxon>
        <taxon>Actinomycetota</taxon>
        <taxon>Actinomycetes</taxon>
        <taxon>Mycobacteriales</taxon>
        <taxon>Corynebacteriaceae</taxon>
        <taxon>Corynebacterium</taxon>
    </lineage>
</organism>
<dbReference type="InterPro" id="IPR025948">
    <property type="entry name" value="HTH-like_dom"/>
</dbReference>
<evidence type="ECO:0000313" key="2">
    <source>
        <dbReference type="EMBL" id="SPW24031.1"/>
    </source>
</evidence>
<dbReference type="Pfam" id="PF01527">
    <property type="entry name" value="HTH_Tnp_1"/>
    <property type="match status" value="1"/>
</dbReference>
<dbReference type="AlphaFoldDB" id="A0A3S4YCR7"/>
<proteinExistence type="predicted"/>